<dbReference type="EMBL" id="LAZR01017890">
    <property type="protein sequence ID" value="KKL98550.1"/>
    <property type="molecule type" value="Genomic_DNA"/>
</dbReference>
<comment type="caution">
    <text evidence="1">The sequence shown here is derived from an EMBL/GenBank/DDBJ whole genome shotgun (WGS) entry which is preliminary data.</text>
</comment>
<gene>
    <name evidence="1" type="ORF">LCGC14_1823290</name>
</gene>
<proteinExistence type="predicted"/>
<accession>A0A0F9IY12</accession>
<organism evidence="1">
    <name type="scientific">marine sediment metagenome</name>
    <dbReference type="NCBI Taxonomy" id="412755"/>
    <lineage>
        <taxon>unclassified sequences</taxon>
        <taxon>metagenomes</taxon>
        <taxon>ecological metagenomes</taxon>
    </lineage>
</organism>
<sequence>MKHNECELSVACVHVIDKTAEPIYLKESEMYVCEPCLERLINENFPEYLMKDYTTVCIDCLFSIAKGE</sequence>
<reference evidence="1" key="1">
    <citation type="journal article" date="2015" name="Nature">
        <title>Complex archaea that bridge the gap between prokaryotes and eukaryotes.</title>
        <authorList>
            <person name="Spang A."/>
            <person name="Saw J.H."/>
            <person name="Jorgensen S.L."/>
            <person name="Zaremba-Niedzwiedzka K."/>
            <person name="Martijn J."/>
            <person name="Lind A.E."/>
            <person name="van Eijk R."/>
            <person name="Schleper C."/>
            <person name="Guy L."/>
            <person name="Ettema T.J."/>
        </authorList>
    </citation>
    <scope>NUCLEOTIDE SEQUENCE</scope>
</reference>
<name>A0A0F9IY12_9ZZZZ</name>
<evidence type="ECO:0000313" key="1">
    <source>
        <dbReference type="EMBL" id="KKL98550.1"/>
    </source>
</evidence>
<dbReference type="AlphaFoldDB" id="A0A0F9IY12"/>
<protein>
    <submittedName>
        <fullName evidence="1">Uncharacterized protein</fullName>
    </submittedName>
</protein>